<dbReference type="Gene3D" id="3.30.70.1430">
    <property type="entry name" value="Multidrug efflux transporter AcrB pore domain"/>
    <property type="match status" value="2"/>
</dbReference>
<dbReference type="Gene3D" id="3.30.70.1440">
    <property type="entry name" value="Multidrug efflux transporter AcrB pore domain"/>
    <property type="match status" value="1"/>
</dbReference>
<keyword evidence="1" id="KW-0812">Transmembrane</keyword>
<dbReference type="InterPro" id="IPR001036">
    <property type="entry name" value="Acrflvin-R"/>
</dbReference>
<protein>
    <submittedName>
        <fullName evidence="3">Efflux RND transporter permease subunit</fullName>
    </submittedName>
</protein>
<feature type="transmembrane region" description="Helical" evidence="1">
    <location>
        <begin position="431"/>
        <end position="453"/>
    </location>
</feature>
<feature type="transmembrane region" description="Helical" evidence="1">
    <location>
        <begin position="385"/>
        <end position="410"/>
    </location>
</feature>
<feature type="transmembrane region" description="Helical" evidence="1">
    <location>
        <begin position="12"/>
        <end position="31"/>
    </location>
</feature>
<feature type="transmembrane region" description="Helical" evidence="1">
    <location>
        <begin position="333"/>
        <end position="352"/>
    </location>
</feature>
<dbReference type="SUPFAM" id="SSF82866">
    <property type="entry name" value="Multidrug efflux transporter AcrB transmembrane domain"/>
    <property type="match status" value="2"/>
</dbReference>
<dbReference type="Gene3D" id="1.20.1640.10">
    <property type="entry name" value="Multidrug efflux transporter AcrB transmembrane domain"/>
    <property type="match status" value="2"/>
</dbReference>
<feature type="transmembrane region" description="Helical" evidence="1">
    <location>
        <begin position="912"/>
        <end position="930"/>
    </location>
</feature>
<name>A0ABT5C722_9BACT</name>
<dbReference type="Gene3D" id="3.30.70.1320">
    <property type="entry name" value="Multidrug efflux transporter AcrB pore domain like"/>
    <property type="match status" value="1"/>
</dbReference>
<evidence type="ECO:0000313" key="4">
    <source>
        <dbReference type="Proteomes" id="UP001217485"/>
    </source>
</evidence>
<sequence length="1106" mass="120321">MQALARICIQRPVFAAMLTLALVVVGAVAYFKLGVDRFPAVDLPTVSVRTTLPGGAPEDVESEISEEIEEAVNTVEGITELRSVSTSGTSVVVATFNLNRDIDSAAQDVRDRVQAALRRLPVGTEPPVIAKQDNDSTPVMSIALSADRSIRELTELADKLVRVQLERASGVGEVRVVGGQERAIKIWLNADRLAAYGLPITAVRDAIVQQNANIPAGNVTGKEEERTLRTMGRIEDAGAFNDLVVATVDGRPVRVRDIGRAEDGTYEQRSLARLDGKPTVVLDVVRQSGANTVAVIEAVKANLAKLSEQMPGDVRLEVIRDQSGYIYTALHEINVHLVLGSLLACAVVLLFMRSWRSTIIAGVAIPTSVVATFGMMWLLDFTLNSVTMLALVLMVGIVIDDAIVVLENIFRFVEEKKMDSFEAARAATQEIGLAVLATTLSLVVIFVPVSFMSSISGRFLFQFGITATVAILVSLLVSFTLTPMMSARLLREEGARAHAAGEAGAHGGGGEAATREGFYGRLEARYTRALAFAMRHRAIVAVSGAFVMASAVPLYGLVKQEYIPSGADDAEFEIRVTAPLSASIGAMDDVMRQISDDVRGVRGVRSVLATAGGGFVGGVSAGEAFVRIAPHDERTFSLTRLLRETLSAHPWRAFKDNYSQKDVMQEVRRKLRKYSDLRISVRNVPSFNIGGGNFEIDFAIQGPDIEQLERYANELRERSAHLGGIVDADVTLKIDRPELRVLIERDRAAQLGVRTQDIATALRLMVGGDQAVSRFRDEAENENYDVQLRLIEEDRDRVAAVRRLYVPRTARASAAPSPGGAGGATAPSAGTPLLRGDLVRLDNLVRIEEARSPSRIDRLDRQRVSSLRAGVAPGYALADRLEALRGAAREMDMPAAYTTSVRGRGAELERTFGEFIWAFLLSIVLMYMILASQFESLVHPVTILLSLPLSVPFALLSLWATGNTLNLYSALGFLVLFGVVKKNSILQVDHMNKLRSEGMPREEAILQANRDRLRPILMTTLALVAGMLPLWLGTGPGAEERQTIAVVVIGGQSLSLLLTLIVTPVSYSLLDDLARSERWGRVRSRVASLRERASARFGRLFARRTT</sequence>
<organism evidence="3 4">
    <name type="scientific">Sorangium atrum</name>
    <dbReference type="NCBI Taxonomy" id="2995308"/>
    <lineage>
        <taxon>Bacteria</taxon>
        <taxon>Pseudomonadati</taxon>
        <taxon>Myxococcota</taxon>
        <taxon>Polyangia</taxon>
        <taxon>Polyangiales</taxon>
        <taxon>Polyangiaceae</taxon>
        <taxon>Sorangium</taxon>
    </lineage>
</organism>
<dbReference type="PRINTS" id="PR00702">
    <property type="entry name" value="ACRIFLAVINRP"/>
</dbReference>
<dbReference type="EMBL" id="JAQNDK010000003">
    <property type="protein sequence ID" value="MDC0680962.1"/>
    <property type="molecule type" value="Genomic_DNA"/>
</dbReference>
<dbReference type="RefSeq" id="WP_272098015.1">
    <property type="nucleotide sequence ID" value="NZ_JAQNDK010000003.1"/>
</dbReference>
<keyword evidence="1" id="KW-0472">Membrane</keyword>
<dbReference type="PANTHER" id="PTHR32063:SF0">
    <property type="entry name" value="SWARMING MOTILITY PROTEIN SWRC"/>
    <property type="match status" value="1"/>
</dbReference>
<feature type="transmembrane region" description="Helical" evidence="1">
    <location>
        <begin position="538"/>
        <end position="558"/>
    </location>
</feature>
<feature type="transmembrane region" description="Helical" evidence="1">
    <location>
        <begin position="459"/>
        <end position="481"/>
    </location>
</feature>
<gene>
    <name evidence="3" type="ORF">POL72_24705</name>
</gene>
<feature type="transmembrane region" description="Helical" evidence="1">
    <location>
        <begin position="1044"/>
        <end position="1070"/>
    </location>
</feature>
<accession>A0ABT5C722</accession>
<evidence type="ECO:0000259" key="2">
    <source>
        <dbReference type="PROSITE" id="PS50156"/>
    </source>
</evidence>
<feature type="transmembrane region" description="Helical" evidence="1">
    <location>
        <begin position="359"/>
        <end position="379"/>
    </location>
</feature>
<feature type="domain" description="SSD" evidence="2">
    <location>
        <begin position="367"/>
        <end position="488"/>
    </location>
</feature>
<dbReference type="Gene3D" id="3.30.2090.10">
    <property type="entry name" value="Multidrug efflux transporter AcrB TolC docking domain, DN and DC subdomains"/>
    <property type="match status" value="2"/>
</dbReference>
<dbReference type="PROSITE" id="PS50156">
    <property type="entry name" value="SSD"/>
    <property type="match status" value="1"/>
</dbReference>
<dbReference type="Proteomes" id="UP001217485">
    <property type="component" value="Unassembled WGS sequence"/>
</dbReference>
<reference evidence="3 4" key="1">
    <citation type="submission" date="2023-01" db="EMBL/GenBank/DDBJ databases">
        <title>Minimal conservation of predation-associated metabolite biosynthetic gene clusters underscores biosynthetic potential of Myxococcota including descriptions for ten novel species: Archangium lansinium sp. nov., Myxococcus landrumus sp. nov., Nannocystis bai.</title>
        <authorList>
            <person name="Ahearne A."/>
            <person name="Stevens C."/>
            <person name="Dowd S."/>
        </authorList>
    </citation>
    <scope>NUCLEOTIDE SEQUENCE [LARGE SCALE GENOMIC DNA]</scope>
    <source>
        <strain evidence="3 4">WIWO2</strain>
    </source>
</reference>
<dbReference type="SUPFAM" id="SSF82714">
    <property type="entry name" value="Multidrug efflux transporter AcrB TolC docking domain, DN and DC subdomains"/>
    <property type="match status" value="2"/>
</dbReference>
<evidence type="ECO:0000256" key="1">
    <source>
        <dbReference type="SAM" id="Phobius"/>
    </source>
</evidence>
<feature type="transmembrane region" description="Helical" evidence="1">
    <location>
        <begin position="1015"/>
        <end position="1032"/>
    </location>
</feature>
<evidence type="ECO:0000313" key="3">
    <source>
        <dbReference type="EMBL" id="MDC0680962.1"/>
    </source>
</evidence>
<dbReference type="SUPFAM" id="SSF82693">
    <property type="entry name" value="Multidrug efflux transporter AcrB pore domain, PN1, PN2, PC1 and PC2 subdomains"/>
    <property type="match status" value="3"/>
</dbReference>
<proteinExistence type="predicted"/>
<dbReference type="InterPro" id="IPR000731">
    <property type="entry name" value="SSD"/>
</dbReference>
<feature type="transmembrane region" description="Helical" evidence="1">
    <location>
        <begin position="965"/>
        <end position="985"/>
    </location>
</feature>
<keyword evidence="4" id="KW-1185">Reference proteome</keyword>
<dbReference type="Pfam" id="PF00873">
    <property type="entry name" value="ACR_tran"/>
    <property type="match status" value="1"/>
</dbReference>
<dbReference type="InterPro" id="IPR027463">
    <property type="entry name" value="AcrB_DN_DC_subdom"/>
</dbReference>
<keyword evidence="1" id="KW-1133">Transmembrane helix</keyword>
<dbReference type="PANTHER" id="PTHR32063">
    <property type="match status" value="1"/>
</dbReference>
<comment type="caution">
    <text evidence="3">The sequence shown here is derived from an EMBL/GenBank/DDBJ whole genome shotgun (WGS) entry which is preliminary data.</text>
</comment>
<feature type="transmembrane region" description="Helical" evidence="1">
    <location>
        <begin position="937"/>
        <end position="959"/>
    </location>
</feature>